<keyword evidence="7" id="KW-0175">Coiled coil</keyword>
<evidence type="ECO:0000256" key="4">
    <source>
        <dbReference type="ARBA" id="ARBA00022692"/>
    </source>
</evidence>
<dbReference type="GO" id="GO:0006890">
    <property type="term" value="P:retrograde vesicle-mediated transport, Golgi to endoplasmic reticulum"/>
    <property type="evidence" value="ECO:0007669"/>
    <property type="project" value="TreeGrafter"/>
</dbReference>
<dbReference type="GO" id="GO:0031201">
    <property type="term" value="C:SNARE complex"/>
    <property type="evidence" value="ECO:0007669"/>
    <property type="project" value="TreeGrafter"/>
</dbReference>
<feature type="region of interest" description="Disordered" evidence="9">
    <location>
        <begin position="1"/>
        <end position="21"/>
    </location>
</feature>
<proteinExistence type="inferred from homology"/>
<dbReference type="Gene3D" id="1.20.58.70">
    <property type="match status" value="1"/>
</dbReference>
<feature type="compositionally biased region" description="Low complexity" evidence="9">
    <location>
        <begin position="188"/>
        <end position="202"/>
    </location>
</feature>
<dbReference type="OMA" id="FVFQCRE"/>
<keyword evidence="4 10" id="KW-0812">Transmembrane</keyword>
<evidence type="ECO:0000256" key="5">
    <source>
        <dbReference type="ARBA" id="ARBA00022927"/>
    </source>
</evidence>
<dbReference type="GeneID" id="9684985"/>
<evidence type="ECO:0000256" key="10">
    <source>
        <dbReference type="SAM" id="Phobius"/>
    </source>
</evidence>
<evidence type="ECO:0000256" key="1">
    <source>
        <dbReference type="ARBA" id="ARBA00004211"/>
    </source>
</evidence>
<evidence type="ECO:0000313" key="12">
    <source>
        <dbReference type="Proteomes" id="UP000001876"/>
    </source>
</evidence>
<dbReference type="GO" id="GO:0015031">
    <property type="term" value="P:protein transport"/>
    <property type="evidence" value="ECO:0007669"/>
    <property type="project" value="UniProtKB-KW"/>
</dbReference>
<accession>C1MUR6</accession>
<evidence type="ECO:0000256" key="7">
    <source>
        <dbReference type="ARBA" id="ARBA00023054"/>
    </source>
</evidence>
<dbReference type="PANTHER" id="PTHR15959:SF0">
    <property type="entry name" value="SYNTAXIN-18"/>
    <property type="match status" value="1"/>
</dbReference>
<name>C1MUR6_MICPC</name>
<feature type="compositionally biased region" description="Low complexity" evidence="9">
    <location>
        <begin position="165"/>
        <end position="181"/>
    </location>
</feature>
<dbReference type="PANTHER" id="PTHR15959">
    <property type="entry name" value="SYNTAXIN-18"/>
    <property type="match status" value="1"/>
</dbReference>
<evidence type="ECO:0000256" key="3">
    <source>
        <dbReference type="ARBA" id="ARBA00022448"/>
    </source>
</evidence>
<dbReference type="EMBL" id="GG663740">
    <property type="protein sequence ID" value="EEH56372.1"/>
    <property type="molecule type" value="Genomic_DNA"/>
</dbReference>
<dbReference type="RefSeq" id="XP_003059240.1">
    <property type="nucleotide sequence ID" value="XM_003059194.1"/>
</dbReference>
<evidence type="ECO:0000313" key="11">
    <source>
        <dbReference type="EMBL" id="EEH56372.1"/>
    </source>
</evidence>
<keyword evidence="3" id="KW-0813">Transport</keyword>
<gene>
    <name evidence="11" type="ORF">MICPUCDRAFT_40269</name>
</gene>
<keyword evidence="12" id="KW-1185">Reference proteome</keyword>
<comment type="similarity">
    <text evidence="2">Belongs to the syntaxin family.</text>
</comment>
<dbReference type="KEGG" id="mpp:MICPUCDRAFT_40269"/>
<dbReference type="STRING" id="564608.C1MUR6"/>
<sequence length="305" mass="33112">MDATASFREAARDAAVSTRRLSPTRAEASVAAVGLPPPSARSPVLKAAHDALSLVRELRVFLAKHRVDYLRESKDADAVRDGIESEVRLSVRACQAHIAMLRSTVEETASTPGREGTQSVAHLHGVVLIVTEHLQRVAALFDQCREVRFKSVLDEAERRRRRAPRAAARSAASANGAADPAPYDDDTSASTSATTSHQQQQQMEERTSGNELVDELAGLADQVRRTEGAVLEMAALSSLFATHVQQQATQIEALYTQAIESTKRIESGNVELRKTIARRGDANVVVGVILFLATFGVLFMDWMTG</sequence>
<evidence type="ECO:0000256" key="8">
    <source>
        <dbReference type="ARBA" id="ARBA00023136"/>
    </source>
</evidence>
<evidence type="ECO:0000256" key="9">
    <source>
        <dbReference type="SAM" id="MobiDB-lite"/>
    </source>
</evidence>
<dbReference type="eggNOG" id="KOG3894">
    <property type="taxonomic scope" value="Eukaryota"/>
</dbReference>
<comment type="subcellular location">
    <subcellularLocation>
        <location evidence="1">Membrane</location>
        <topology evidence="1">Single-pass type IV membrane protein</topology>
    </subcellularLocation>
</comment>
<dbReference type="InterPro" id="IPR010989">
    <property type="entry name" value="SNARE"/>
</dbReference>
<organism evidence="12">
    <name type="scientific">Micromonas pusilla (strain CCMP1545)</name>
    <name type="common">Picoplanktonic green alga</name>
    <dbReference type="NCBI Taxonomy" id="564608"/>
    <lineage>
        <taxon>Eukaryota</taxon>
        <taxon>Viridiplantae</taxon>
        <taxon>Chlorophyta</taxon>
        <taxon>Mamiellophyceae</taxon>
        <taxon>Mamiellales</taxon>
        <taxon>Mamiellaceae</taxon>
        <taxon>Micromonas</taxon>
    </lineage>
</organism>
<feature type="region of interest" description="Disordered" evidence="9">
    <location>
        <begin position="156"/>
        <end position="210"/>
    </location>
</feature>
<feature type="transmembrane region" description="Helical" evidence="10">
    <location>
        <begin position="282"/>
        <end position="300"/>
    </location>
</feature>
<dbReference type="Proteomes" id="UP000001876">
    <property type="component" value="Unassembled WGS sequence"/>
</dbReference>
<dbReference type="GO" id="GO:0005783">
    <property type="term" value="C:endoplasmic reticulum"/>
    <property type="evidence" value="ECO:0007669"/>
    <property type="project" value="TreeGrafter"/>
</dbReference>
<reference evidence="11 12" key="1">
    <citation type="journal article" date="2009" name="Science">
        <title>Green evolution and dynamic adaptations revealed by genomes of the marine picoeukaryotes Micromonas.</title>
        <authorList>
            <person name="Worden A.Z."/>
            <person name="Lee J.H."/>
            <person name="Mock T."/>
            <person name="Rouze P."/>
            <person name="Simmons M.P."/>
            <person name="Aerts A.L."/>
            <person name="Allen A.E."/>
            <person name="Cuvelier M.L."/>
            <person name="Derelle E."/>
            <person name="Everett M.V."/>
            <person name="Foulon E."/>
            <person name="Grimwood J."/>
            <person name="Gundlach H."/>
            <person name="Henrissat B."/>
            <person name="Napoli C."/>
            <person name="McDonald S.M."/>
            <person name="Parker M.S."/>
            <person name="Rombauts S."/>
            <person name="Salamov A."/>
            <person name="Von Dassow P."/>
            <person name="Badger J.H."/>
            <person name="Coutinho P.M."/>
            <person name="Demir E."/>
            <person name="Dubchak I."/>
            <person name="Gentemann C."/>
            <person name="Eikrem W."/>
            <person name="Gready J.E."/>
            <person name="John U."/>
            <person name="Lanier W."/>
            <person name="Lindquist E.A."/>
            <person name="Lucas S."/>
            <person name="Mayer K.F."/>
            <person name="Moreau H."/>
            <person name="Not F."/>
            <person name="Otillar R."/>
            <person name="Panaud O."/>
            <person name="Pangilinan J."/>
            <person name="Paulsen I."/>
            <person name="Piegu B."/>
            <person name="Poliakov A."/>
            <person name="Robbens S."/>
            <person name="Schmutz J."/>
            <person name="Toulza E."/>
            <person name="Wyss T."/>
            <person name="Zelensky A."/>
            <person name="Zhou K."/>
            <person name="Armbrust E.V."/>
            <person name="Bhattacharya D."/>
            <person name="Goodenough U.W."/>
            <person name="Van de Peer Y."/>
            <person name="Grigoriev I.V."/>
        </authorList>
    </citation>
    <scope>NUCLEOTIDE SEQUENCE [LARGE SCALE GENOMIC DNA]</scope>
    <source>
        <strain evidence="11 12">CCMP1545</strain>
    </source>
</reference>
<keyword evidence="6 10" id="KW-1133">Transmembrane helix</keyword>
<evidence type="ECO:0000256" key="2">
    <source>
        <dbReference type="ARBA" id="ARBA00009063"/>
    </source>
</evidence>
<keyword evidence="5" id="KW-0653">Protein transport</keyword>
<evidence type="ECO:0000256" key="6">
    <source>
        <dbReference type="ARBA" id="ARBA00022989"/>
    </source>
</evidence>
<dbReference type="SUPFAM" id="SSF47661">
    <property type="entry name" value="t-snare proteins"/>
    <property type="match status" value="1"/>
</dbReference>
<keyword evidence="8 10" id="KW-0472">Membrane</keyword>
<dbReference type="AlphaFoldDB" id="C1MUR6"/>
<protein>
    <submittedName>
        <fullName evidence="11">Predicted protein</fullName>
    </submittedName>
</protein>
<dbReference type="OrthoDB" id="342981at2759"/>